<sequence>MKKVDAIEVGDILSVKRIDLEDAEKSNNRRTSGTWQPSIYDTGKVYRVNELTIIQKLSSATQRPIVDLSTIQSTMKNATVICSIDQDSEKVNDKFVVVGRDYKNKYIELISEKEVQVIVGEEWKVIGNIRIDDGNVVMDVQKWQKNSE</sequence>
<evidence type="ECO:0000313" key="1">
    <source>
        <dbReference type="Proteomes" id="UP000887578"/>
    </source>
</evidence>
<keyword evidence="1" id="KW-1185">Reference proteome</keyword>
<protein>
    <submittedName>
        <fullName evidence="2">Uncharacterized protein</fullName>
    </submittedName>
</protein>
<accession>A0A914QFD3</accession>
<proteinExistence type="predicted"/>
<dbReference type="AlphaFoldDB" id="A0A914QFD3"/>
<dbReference type="WBParaSite" id="PDA_v2.g25946.t1">
    <property type="protein sequence ID" value="PDA_v2.g25946.t1"/>
    <property type="gene ID" value="PDA_v2.g25946"/>
</dbReference>
<organism evidence="1 2">
    <name type="scientific">Panagrolaimus davidi</name>
    <dbReference type="NCBI Taxonomy" id="227884"/>
    <lineage>
        <taxon>Eukaryota</taxon>
        <taxon>Metazoa</taxon>
        <taxon>Ecdysozoa</taxon>
        <taxon>Nematoda</taxon>
        <taxon>Chromadorea</taxon>
        <taxon>Rhabditida</taxon>
        <taxon>Tylenchina</taxon>
        <taxon>Panagrolaimomorpha</taxon>
        <taxon>Panagrolaimoidea</taxon>
        <taxon>Panagrolaimidae</taxon>
        <taxon>Panagrolaimus</taxon>
    </lineage>
</organism>
<name>A0A914QFD3_9BILA</name>
<reference evidence="2" key="1">
    <citation type="submission" date="2022-11" db="UniProtKB">
        <authorList>
            <consortium name="WormBaseParasite"/>
        </authorList>
    </citation>
    <scope>IDENTIFICATION</scope>
</reference>
<evidence type="ECO:0000313" key="2">
    <source>
        <dbReference type="WBParaSite" id="PDA_v2.g25946.t1"/>
    </source>
</evidence>
<dbReference type="Proteomes" id="UP000887578">
    <property type="component" value="Unplaced"/>
</dbReference>